<evidence type="ECO:0000313" key="2">
    <source>
        <dbReference type="EMBL" id="TGO69094.1"/>
    </source>
</evidence>
<protein>
    <submittedName>
        <fullName evidence="2">Uncharacterized protein</fullName>
    </submittedName>
</protein>
<evidence type="ECO:0000256" key="1">
    <source>
        <dbReference type="SAM" id="MobiDB-lite"/>
    </source>
</evidence>
<gene>
    <name evidence="2" type="ORF">BOTNAR_0015g00060</name>
</gene>
<dbReference type="AlphaFoldDB" id="A0A4Z1J798"/>
<name>A0A4Z1J798_9HELO</name>
<comment type="caution">
    <text evidence="2">The sequence shown here is derived from an EMBL/GenBank/DDBJ whole genome shotgun (WGS) entry which is preliminary data.</text>
</comment>
<evidence type="ECO:0000313" key="3">
    <source>
        <dbReference type="Proteomes" id="UP000297452"/>
    </source>
</evidence>
<reference evidence="2 3" key="1">
    <citation type="submission" date="2017-12" db="EMBL/GenBank/DDBJ databases">
        <title>Comparative genomics of Botrytis spp.</title>
        <authorList>
            <person name="Valero-Jimenez C.A."/>
            <person name="Tapia P."/>
            <person name="Veloso J."/>
            <person name="Silva-Moreno E."/>
            <person name="Staats M."/>
            <person name="Valdes J.H."/>
            <person name="Van Kan J.A.L."/>
        </authorList>
    </citation>
    <scope>NUCLEOTIDE SEQUENCE [LARGE SCALE GENOMIC DNA]</scope>
    <source>
        <strain evidence="2 3">MUCL2120</strain>
    </source>
</reference>
<organism evidence="2 3">
    <name type="scientific">Botryotinia narcissicola</name>
    <dbReference type="NCBI Taxonomy" id="278944"/>
    <lineage>
        <taxon>Eukaryota</taxon>
        <taxon>Fungi</taxon>
        <taxon>Dikarya</taxon>
        <taxon>Ascomycota</taxon>
        <taxon>Pezizomycotina</taxon>
        <taxon>Leotiomycetes</taxon>
        <taxon>Helotiales</taxon>
        <taxon>Sclerotiniaceae</taxon>
        <taxon>Botryotinia</taxon>
    </lineage>
</organism>
<feature type="region of interest" description="Disordered" evidence="1">
    <location>
        <begin position="1"/>
        <end position="34"/>
    </location>
</feature>
<dbReference type="Proteomes" id="UP000297452">
    <property type="component" value="Unassembled WGS sequence"/>
</dbReference>
<sequence>MSSTCARIVVSRKHKEGSAPGPMAIFNSDEDNSRQSTARQIAEMTVFRAMKEKRNVSQPTEASYQ</sequence>
<accession>A0A4Z1J798</accession>
<keyword evidence="3" id="KW-1185">Reference proteome</keyword>
<dbReference type="EMBL" id="PQXJ01000015">
    <property type="protein sequence ID" value="TGO69094.1"/>
    <property type="molecule type" value="Genomic_DNA"/>
</dbReference>
<proteinExistence type="predicted"/>